<sequence length="607" mass="65654">MSTVLVTWSSLATGSSTSPQLGDGHSARAASVPNTRTRPGSRTLSPSSALDGASALMRSNSRECWRVSLSRIALSTGSLSSRMFAGTVLARITTNLKDAKVDGEFTLSGLSSGGDSRPSSFSTGSKLYPGSQLRSRSWWNPGYEEDFSKSLGVNKEIEKTELLAAEVDCKGKASVKSSLSISGKAQLLGKVGIYIRGTLWGGVKEAYVYTLLDGEISGAVDLSFSAEGHFDTDEISLFMQGIPGLSFGKIFTVGPAIELLARADGALKLTANMSYEFEYKMQQTLLRFPKNRAGNFDPKPETSPLNMKLDQSIEAHGYIRGHIIPRLTLTITAFEARADLIVDIDASMKAEVTAWAARSKSLVPIGDKADSKTASSTPAGYKSTSAGRTVGDMMGEWDEATRETRKMQSDSHYFDNVNYKRSAPPTPSPTPSRWRRKSKLFPNVTSGIDKFESSVKKPEANSEKWNTTYGGHFILSTTLDVRAGASLKSGAFLGIFLDKLGVGRSLEKTFTLVSKTFGLYELKWPEEAKDGATHAKRSEVYKRLPAGKKGNGPLPIKIPGLGCSFDVTSEAKTKAQDGLKSLKDEYKTIKAWTSPKGKPGKRDLAEF</sequence>
<feature type="region of interest" description="Disordered" evidence="1">
    <location>
        <begin position="107"/>
        <end position="132"/>
    </location>
</feature>
<accession>A0ABR3JTY8</accession>
<feature type="compositionally biased region" description="Polar residues" evidence="1">
    <location>
        <begin position="32"/>
        <end position="48"/>
    </location>
</feature>
<feature type="region of interest" description="Disordered" evidence="1">
    <location>
        <begin position="13"/>
        <end position="50"/>
    </location>
</feature>
<evidence type="ECO:0000256" key="1">
    <source>
        <dbReference type="SAM" id="MobiDB-lite"/>
    </source>
</evidence>
<evidence type="ECO:0000313" key="2">
    <source>
        <dbReference type="EMBL" id="KAL0958601.1"/>
    </source>
</evidence>
<feature type="region of interest" description="Disordered" evidence="1">
    <location>
        <begin position="416"/>
        <end position="436"/>
    </location>
</feature>
<dbReference type="Proteomes" id="UP001556367">
    <property type="component" value="Unassembled WGS sequence"/>
</dbReference>
<comment type="caution">
    <text evidence="2">The sequence shown here is derived from an EMBL/GenBank/DDBJ whole genome shotgun (WGS) entry which is preliminary data.</text>
</comment>
<keyword evidence="3" id="KW-1185">Reference proteome</keyword>
<organism evidence="2 3">
    <name type="scientific">Hohenbuehelia grisea</name>
    <dbReference type="NCBI Taxonomy" id="104357"/>
    <lineage>
        <taxon>Eukaryota</taxon>
        <taxon>Fungi</taxon>
        <taxon>Dikarya</taxon>
        <taxon>Basidiomycota</taxon>
        <taxon>Agaricomycotina</taxon>
        <taxon>Agaricomycetes</taxon>
        <taxon>Agaricomycetidae</taxon>
        <taxon>Agaricales</taxon>
        <taxon>Pleurotineae</taxon>
        <taxon>Pleurotaceae</taxon>
        <taxon>Hohenbuehelia</taxon>
    </lineage>
</organism>
<gene>
    <name evidence="2" type="ORF">HGRIS_013941</name>
</gene>
<protein>
    <submittedName>
        <fullName evidence="2">Uncharacterized protein</fullName>
    </submittedName>
</protein>
<proteinExistence type="predicted"/>
<feature type="region of interest" description="Disordered" evidence="1">
    <location>
        <begin position="367"/>
        <end position="387"/>
    </location>
</feature>
<reference evidence="3" key="1">
    <citation type="submission" date="2024-06" db="EMBL/GenBank/DDBJ databases">
        <title>Multi-omics analyses provide insights into the biosynthesis of the anticancer antibiotic pleurotin in Hohenbuehelia grisea.</title>
        <authorList>
            <person name="Weaver J.A."/>
            <person name="Alberti F."/>
        </authorList>
    </citation>
    <scope>NUCLEOTIDE SEQUENCE [LARGE SCALE GENOMIC DNA]</scope>
    <source>
        <strain evidence="3">T-177</strain>
    </source>
</reference>
<name>A0ABR3JTY8_9AGAR</name>
<evidence type="ECO:0000313" key="3">
    <source>
        <dbReference type="Proteomes" id="UP001556367"/>
    </source>
</evidence>
<dbReference type="EMBL" id="JASNQZ010000003">
    <property type="protein sequence ID" value="KAL0958601.1"/>
    <property type="molecule type" value="Genomic_DNA"/>
</dbReference>
<feature type="compositionally biased region" description="Low complexity" evidence="1">
    <location>
        <begin position="108"/>
        <end position="122"/>
    </location>
</feature>
<feature type="compositionally biased region" description="Polar residues" evidence="1">
    <location>
        <begin position="372"/>
        <end position="387"/>
    </location>
</feature>